<dbReference type="KEGG" id="sci:B446_01130"/>
<gene>
    <name evidence="1" type="ORF">B446_01130</name>
</gene>
<proteinExistence type="predicted"/>
<evidence type="ECO:0000313" key="1">
    <source>
        <dbReference type="EMBL" id="AGS67064.1"/>
    </source>
</evidence>
<dbReference type="STRING" id="1214242.B446_01130"/>
<accession>S5UVG1</accession>
<dbReference type="EMBL" id="CP006259">
    <property type="protein sequence ID" value="AGS67064.1"/>
    <property type="molecule type" value="Genomic_DNA"/>
</dbReference>
<name>S5UVG1_STRC3</name>
<reference evidence="2" key="1">
    <citation type="submission" date="2012-10" db="EMBL/GenBank/DDBJ databases">
        <title>The complete genome sequence of Streptomyces collinus Tu 365.</title>
        <authorList>
            <person name="Ruckert C."/>
            <person name="Szczepanowski R."/>
            <person name="Goesmann A."/>
            <person name="Pross E.K."/>
            <person name="Musiol E.M."/>
            <person name="Blin K."/>
            <person name="Wohlleben W."/>
            <person name="Puhler A."/>
            <person name="Weber T."/>
            <person name="Kalinowski J."/>
        </authorList>
    </citation>
    <scope>NUCLEOTIDE SEQUENCE [LARGE SCALE GENOMIC DNA]</scope>
    <source>
        <strain evidence="2">DSM 40733 / Tue 365</strain>
    </source>
</reference>
<dbReference type="HOGENOM" id="CLU_212820_0_0_11"/>
<dbReference type="AlphaFoldDB" id="S5UVG1"/>
<organism evidence="1 2">
    <name type="scientific">Streptomyces collinus (strain DSM 40733 / Tue 365)</name>
    <dbReference type="NCBI Taxonomy" id="1214242"/>
    <lineage>
        <taxon>Bacteria</taxon>
        <taxon>Bacillati</taxon>
        <taxon>Actinomycetota</taxon>
        <taxon>Actinomycetes</taxon>
        <taxon>Kitasatosporales</taxon>
        <taxon>Streptomycetaceae</taxon>
        <taxon>Streptomyces</taxon>
    </lineage>
</organism>
<evidence type="ECO:0000313" key="2">
    <source>
        <dbReference type="Proteomes" id="UP000015423"/>
    </source>
</evidence>
<dbReference type="Proteomes" id="UP000015423">
    <property type="component" value="Chromosome"/>
</dbReference>
<sequence length="55" mass="5760">MTRLLPSSSPAWVTSSRAGGALGSALDGQESYVVINIGNEPWGTLMVDAPNWGQN</sequence>
<reference evidence="1 2" key="2">
    <citation type="journal article" date="2013" name="J. Biotechnol.">
        <title>Complete genome sequence of the kirromycin producer Streptomyces collinus Tu 365 consisting of a linear chromosome and two linear plasmids.</title>
        <authorList>
            <person name="Ruckert C."/>
            <person name="Szczepanowski R."/>
            <person name="Albersmeier A."/>
            <person name="Goesmann A."/>
            <person name="Iftime D."/>
            <person name="Musiol E.M."/>
            <person name="Blin K."/>
            <person name="Wohlleben W."/>
            <person name="Puhler A."/>
            <person name="Kalinowski J."/>
            <person name="Weber T."/>
        </authorList>
    </citation>
    <scope>NUCLEOTIDE SEQUENCE [LARGE SCALE GENOMIC DNA]</scope>
    <source>
        <strain evidence="2">DSM 40733 / Tue 365</strain>
    </source>
</reference>
<keyword evidence="2" id="KW-1185">Reference proteome</keyword>
<protein>
    <submittedName>
        <fullName evidence="1">Cellulose-binding family protein</fullName>
    </submittedName>
</protein>
<dbReference type="RefSeq" id="WP_020937551.1">
    <property type="nucleotide sequence ID" value="NC_021985.1"/>
</dbReference>
<dbReference type="PATRIC" id="fig|1214242.5.peg.231"/>